<comment type="caution">
    <text evidence="1">The sequence shown here is derived from an EMBL/GenBank/DDBJ whole genome shotgun (WGS) entry which is preliminary data.</text>
</comment>
<evidence type="ECO:0000313" key="2">
    <source>
        <dbReference type="Proteomes" id="UP001060085"/>
    </source>
</evidence>
<dbReference type="EMBL" id="CM044707">
    <property type="protein sequence ID" value="KAI5655425.1"/>
    <property type="molecule type" value="Genomic_DNA"/>
</dbReference>
<protein>
    <submittedName>
        <fullName evidence="1">Uncharacterized protein</fullName>
    </submittedName>
</protein>
<evidence type="ECO:0000313" key="1">
    <source>
        <dbReference type="EMBL" id="KAI5655425.1"/>
    </source>
</evidence>
<organism evidence="1 2">
    <name type="scientific">Catharanthus roseus</name>
    <name type="common">Madagascar periwinkle</name>
    <name type="synonym">Vinca rosea</name>
    <dbReference type="NCBI Taxonomy" id="4058"/>
    <lineage>
        <taxon>Eukaryota</taxon>
        <taxon>Viridiplantae</taxon>
        <taxon>Streptophyta</taxon>
        <taxon>Embryophyta</taxon>
        <taxon>Tracheophyta</taxon>
        <taxon>Spermatophyta</taxon>
        <taxon>Magnoliopsida</taxon>
        <taxon>eudicotyledons</taxon>
        <taxon>Gunneridae</taxon>
        <taxon>Pentapetalae</taxon>
        <taxon>asterids</taxon>
        <taxon>lamiids</taxon>
        <taxon>Gentianales</taxon>
        <taxon>Apocynaceae</taxon>
        <taxon>Rauvolfioideae</taxon>
        <taxon>Vinceae</taxon>
        <taxon>Catharanthinae</taxon>
        <taxon>Catharanthus</taxon>
    </lineage>
</organism>
<keyword evidence="2" id="KW-1185">Reference proteome</keyword>
<gene>
    <name evidence="1" type="ORF">M9H77_32612</name>
</gene>
<proteinExistence type="predicted"/>
<name>A0ACC0A4V3_CATRO</name>
<dbReference type="Proteomes" id="UP001060085">
    <property type="component" value="Linkage Group LG07"/>
</dbReference>
<accession>A0ACC0A4V3</accession>
<sequence length="329" mass="36736">MSSSSGPEFSRFFFLNQNFQINDAVAFAASRATQNLVHCQKLLLVCGVPGSHSRTGTGLWHWRLQRERKDEQRQRPRQELWRPQSEERHQASRATVSTVTHETPPAQKIRGGSPSLLLSLKTHLQEEPASQVPLFNTVSSDNKLNYDFGEIPGVQLAANGRNTASRRPRQDNLVQSTAIVQNDHLSRHKKVQQIETHQTIPSPLAEDQHMALELGPREEWPGPRGSQLGQSLGNTNSQQETSSQPKTVNIDGNFGLTHIDSSSSNHNYSSDSSASSEIGQQNVVEPINLRRSNRQYRLPGKLKDYICNTLKLLGNYVIIRTGIVGLLVN</sequence>
<reference evidence="2" key="1">
    <citation type="journal article" date="2023" name="Nat. Plants">
        <title>Single-cell RNA sequencing provides a high-resolution roadmap for understanding the multicellular compartmentation of specialized metabolism.</title>
        <authorList>
            <person name="Sun S."/>
            <person name="Shen X."/>
            <person name="Li Y."/>
            <person name="Li Y."/>
            <person name="Wang S."/>
            <person name="Li R."/>
            <person name="Zhang H."/>
            <person name="Shen G."/>
            <person name="Guo B."/>
            <person name="Wei J."/>
            <person name="Xu J."/>
            <person name="St-Pierre B."/>
            <person name="Chen S."/>
            <person name="Sun C."/>
        </authorList>
    </citation>
    <scope>NUCLEOTIDE SEQUENCE [LARGE SCALE GENOMIC DNA]</scope>
</reference>